<sequence>VLLGGGEVKPSSSFLLVGRVLTGEAVGVSWIGSQGIITVWAARVSQYGKLPPLTAFFQTILIVGSLLDHSTKVGQASSSQVILECLREANHVIISLEGRKRRYQPCNFKLCARSWSSRWFRSVLPDEGEIYFDIPFPYSGSEDKAMVVNVGYNFFIK</sequence>
<reference evidence="1" key="1">
    <citation type="submission" date="2020-08" db="EMBL/GenBank/DDBJ databases">
        <title>Multicomponent nature underlies the extraordinary mechanical properties of spider dragline silk.</title>
        <authorList>
            <person name="Kono N."/>
            <person name="Nakamura H."/>
            <person name="Mori M."/>
            <person name="Yoshida Y."/>
            <person name="Ohtoshi R."/>
            <person name="Malay A.D."/>
            <person name="Moran D.A.P."/>
            <person name="Tomita M."/>
            <person name="Numata K."/>
            <person name="Arakawa K."/>
        </authorList>
    </citation>
    <scope>NUCLEOTIDE SEQUENCE</scope>
</reference>
<evidence type="ECO:0000313" key="2">
    <source>
        <dbReference type="Proteomes" id="UP000886998"/>
    </source>
</evidence>
<feature type="non-terminal residue" evidence="1">
    <location>
        <position position="1"/>
    </location>
</feature>
<proteinExistence type="predicted"/>
<organism evidence="1 2">
    <name type="scientific">Trichonephila inaurata madagascariensis</name>
    <dbReference type="NCBI Taxonomy" id="2747483"/>
    <lineage>
        <taxon>Eukaryota</taxon>
        <taxon>Metazoa</taxon>
        <taxon>Ecdysozoa</taxon>
        <taxon>Arthropoda</taxon>
        <taxon>Chelicerata</taxon>
        <taxon>Arachnida</taxon>
        <taxon>Araneae</taxon>
        <taxon>Araneomorphae</taxon>
        <taxon>Entelegynae</taxon>
        <taxon>Araneoidea</taxon>
        <taxon>Nephilidae</taxon>
        <taxon>Trichonephila</taxon>
        <taxon>Trichonephila inaurata</taxon>
    </lineage>
</organism>
<comment type="caution">
    <text evidence="1">The sequence shown here is derived from an EMBL/GenBank/DDBJ whole genome shotgun (WGS) entry which is preliminary data.</text>
</comment>
<name>A0A8X6YFF2_9ARAC</name>
<dbReference type="AlphaFoldDB" id="A0A8X6YFF2"/>
<evidence type="ECO:0000313" key="1">
    <source>
        <dbReference type="EMBL" id="GFY70021.1"/>
    </source>
</evidence>
<accession>A0A8X6YFF2</accession>
<dbReference type="Proteomes" id="UP000886998">
    <property type="component" value="Unassembled WGS sequence"/>
</dbReference>
<keyword evidence="2" id="KW-1185">Reference proteome</keyword>
<gene>
    <name evidence="1" type="ORF">TNIN_20781</name>
</gene>
<protein>
    <submittedName>
        <fullName evidence="1">Uncharacterized protein</fullName>
    </submittedName>
</protein>
<dbReference type="EMBL" id="BMAV01017955">
    <property type="protein sequence ID" value="GFY70021.1"/>
    <property type="molecule type" value="Genomic_DNA"/>
</dbReference>